<dbReference type="FunFam" id="1.20.58.530:FF:000002">
    <property type="entry name" value="Class V myosin"/>
    <property type="match status" value="1"/>
</dbReference>
<dbReference type="SMART" id="SM01132">
    <property type="entry name" value="DIL"/>
    <property type="match status" value="1"/>
</dbReference>
<evidence type="ECO:0008006" key="17">
    <source>
        <dbReference type="Google" id="ProtNLM"/>
    </source>
</evidence>
<dbReference type="InterPro" id="IPR000048">
    <property type="entry name" value="IQ_motif_EF-hand-BS"/>
</dbReference>
<dbReference type="FunFam" id="1.20.5.190:FF:000001">
    <property type="entry name" value="unconventional myosin-Va"/>
    <property type="match status" value="2"/>
</dbReference>
<dbReference type="Gene3D" id="1.20.5.190">
    <property type="match status" value="3"/>
</dbReference>
<keyword evidence="16" id="KW-1185">Reference proteome</keyword>
<dbReference type="Proteomes" id="UP000507245">
    <property type="component" value="Unassembled WGS sequence"/>
</dbReference>
<dbReference type="Gene3D" id="1.10.10.820">
    <property type="match status" value="1"/>
</dbReference>
<dbReference type="PROSITE" id="PS51456">
    <property type="entry name" value="MYOSIN_MOTOR"/>
    <property type="match status" value="1"/>
</dbReference>
<evidence type="ECO:0000313" key="15">
    <source>
        <dbReference type="EMBL" id="CAB4318566.1"/>
    </source>
</evidence>
<feature type="domain" description="Myosin motor" evidence="13">
    <location>
        <begin position="69"/>
        <end position="739"/>
    </location>
</feature>
<dbReference type="Gene3D" id="1.20.120.720">
    <property type="entry name" value="Myosin VI head, motor domain, U50 subdomain"/>
    <property type="match status" value="1"/>
</dbReference>
<keyword evidence="6 11" id="KW-0175">Coiled coil</keyword>
<dbReference type="Gene3D" id="3.40.850.10">
    <property type="entry name" value="Kinesin motor domain"/>
    <property type="match status" value="1"/>
</dbReference>
<organism evidence="15 16">
    <name type="scientific">Prunus armeniaca</name>
    <name type="common">Apricot</name>
    <name type="synonym">Armeniaca vulgaris</name>
    <dbReference type="NCBI Taxonomy" id="36596"/>
    <lineage>
        <taxon>Eukaryota</taxon>
        <taxon>Viridiplantae</taxon>
        <taxon>Streptophyta</taxon>
        <taxon>Embryophyta</taxon>
        <taxon>Tracheophyta</taxon>
        <taxon>Spermatophyta</taxon>
        <taxon>Magnoliopsida</taxon>
        <taxon>eudicotyledons</taxon>
        <taxon>Gunneridae</taxon>
        <taxon>Pentapetalae</taxon>
        <taxon>rosids</taxon>
        <taxon>fabids</taxon>
        <taxon>Rosales</taxon>
        <taxon>Rosaceae</taxon>
        <taxon>Amygdaloideae</taxon>
        <taxon>Amygdaleae</taxon>
        <taxon>Prunus</taxon>
    </lineage>
</organism>
<reference evidence="16" key="1">
    <citation type="journal article" date="2020" name="Genome Biol.">
        <title>Gamete binning: chromosome-level and haplotype-resolved genome assembly enabled by high-throughput single-cell sequencing of gamete genomes.</title>
        <authorList>
            <person name="Campoy J.A."/>
            <person name="Sun H."/>
            <person name="Goel M."/>
            <person name="Jiao W.-B."/>
            <person name="Folz-Donahue K."/>
            <person name="Wang N."/>
            <person name="Rubio M."/>
            <person name="Liu C."/>
            <person name="Kukat C."/>
            <person name="Ruiz D."/>
            <person name="Huettel B."/>
            <person name="Schneeberger K."/>
        </authorList>
    </citation>
    <scope>NUCLEOTIDE SEQUENCE [LARGE SCALE GENOMIC DNA]</scope>
    <source>
        <strain evidence="16">cv. Rojo Pasion</strain>
    </source>
</reference>
<dbReference type="SUPFAM" id="SSF52540">
    <property type="entry name" value="P-loop containing nucleoside triphosphate hydrolases"/>
    <property type="match status" value="2"/>
</dbReference>
<gene>
    <name evidence="15" type="ORF">ORAREDHAP_LOCUS45640</name>
</gene>
<dbReference type="GO" id="GO:0016459">
    <property type="term" value="C:myosin complex"/>
    <property type="evidence" value="ECO:0007669"/>
    <property type="project" value="UniProtKB-KW"/>
</dbReference>
<dbReference type="GO" id="GO:0005524">
    <property type="term" value="F:ATP binding"/>
    <property type="evidence" value="ECO:0007669"/>
    <property type="project" value="UniProtKB-UniRule"/>
</dbReference>
<dbReference type="SMART" id="SM00242">
    <property type="entry name" value="MYSc"/>
    <property type="match status" value="1"/>
</dbReference>
<dbReference type="InterPro" id="IPR027417">
    <property type="entry name" value="P-loop_NTPase"/>
</dbReference>
<evidence type="ECO:0000256" key="2">
    <source>
        <dbReference type="ARBA" id="ARBA00022737"/>
    </source>
</evidence>
<keyword evidence="5" id="KW-0112">Calmodulin-binding</keyword>
<dbReference type="EMBL" id="CAEKKB010000007">
    <property type="protein sequence ID" value="CAB4318566.1"/>
    <property type="molecule type" value="Genomic_DNA"/>
</dbReference>
<dbReference type="Pfam" id="PF00063">
    <property type="entry name" value="Myosin_head"/>
    <property type="match status" value="1"/>
</dbReference>
<evidence type="ECO:0000256" key="5">
    <source>
        <dbReference type="ARBA" id="ARBA00022860"/>
    </source>
</evidence>
<dbReference type="InterPro" id="IPR037975">
    <property type="entry name" value="MyosinXI_CBD"/>
</dbReference>
<evidence type="ECO:0000256" key="7">
    <source>
        <dbReference type="ARBA" id="ARBA00023123"/>
    </source>
</evidence>
<dbReference type="CDD" id="cd23767">
    <property type="entry name" value="IQCD"/>
    <property type="match status" value="1"/>
</dbReference>
<feature type="coiled-coil region" evidence="11">
    <location>
        <begin position="1000"/>
        <end position="1055"/>
    </location>
</feature>
<dbReference type="GO" id="GO:0005516">
    <property type="term" value="F:calmodulin binding"/>
    <property type="evidence" value="ECO:0007669"/>
    <property type="project" value="UniProtKB-KW"/>
</dbReference>
<evidence type="ECO:0000313" key="16">
    <source>
        <dbReference type="Proteomes" id="UP000507245"/>
    </source>
</evidence>
<keyword evidence="2" id="KW-0677">Repeat</keyword>
<dbReference type="Pfam" id="PF00612">
    <property type="entry name" value="IQ"/>
    <property type="match status" value="3"/>
</dbReference>
<dbReference type="InterPro" id="IPR036961">
    <property type="entry name" value="Kinesin_motor_dom_sf"/>
</dbReference>
<evidence type="ECO:0000256" key="10">
    <source>
        <dbReference type="PROSITE-ProRule" id="PRU00782"/>
    </source>
</evidence>
<keyword evidence="8 10" id="KW-0505">Motor protein</keyword>
<feature type="coiled-coil region" evidence="11">
    <location>
        <begin position="881"/>
        <end position="961"/>
    </location>
</feature>
<evidence type="ECO:0000259" key="12">
    <source>
        <dbReference type="PROSITE" id="PS51126"/>
    </source>
</evidence>
<dbReference type="Pfam" id="PF02736">
    <property type="entry name" value="Myosin_N"/>
    <property type="match status" value="1"/>
</dbReference>
<dbReference type="InterPro" id="IPR001609">
    <property type="entry name" value="Myosin_head_motor_dom-like"/>
</dbReference>
<dbReference type="PANTHER" id="PTHR13140:SF772">
    <property type="entry name" value="MYOSIN-17"/>
    <property type="match status" value="1"/>
</dbReference>
<dbReference type="FunFam" id="1.10.10.820:FF:000001">
    <property type="entry name" value="Myosin heavy chain"/>
    <property type="match status" value="1"/>
</dbReference>
<proteinExistence type="inferred from homology"/>
<evidence type="ECO:0000256" key="9">
    <source>
        <dbReference type="ARBA" id="ARBA00023203"/>
    </source>
</evidence>
<evidence type="ECO:0000256" key="11">
    <source>
        <dbReference type="SAM" id="Coils"/>
    </source>
</evidence>
<feature type="domain" description="Dilute" evidence="12">
    <location>
        <begin position="1142"/>
        <end position="1453"/>
    </location>
</feature>
<keyword evidence="4 10" id="KW-0067">ATP-binding</keyword>
<dbReference type="GO" id="GO:0007015">
    <property type="term" value="P:actin filament organization"/>
    <property type="evidence" value="ECO:0007669"/>
    <property type="project" value="InterPro"/>
</dbReference>
<dbReference type="PANTHER" id="PTHR13140">
    <property type="entry name" value="MYOSIN"/>
    <property type="match status" value="1"/>
</dbReference>
<keyword evidence="9 10" id="KW-0009">Actin-binding</keyword>
<evidence type="ECO:0000256" key="1">
    <source>
        <dbReference type="ARBA" id="ARBA00008049"/>
    </source>
</evidence>
<dbReference type="CDD" id="cd01384">
    <property type="entry name" value="MYSc_Myo11"/>
    <property type="match status" value="1"/>
</dbReference>
<dbReference type="InterPro" id="IPR004009">
    <property type="entry name" value="SH3_Myosin"/>
</dbReference>
<dbReference type="GO" id="GO:0005737">
    <property type="term" value="C:cytoplasm"/>
    <property type="evidence" value="ECO:0007669"/>
    <property type="project" value="TreeGrafter"/>
</dbReference>
<protein>
    <recommendedName>
        <fullName evidence="17">Myosin motor domain-containing protein</fullName>
    </recommendedName>
</protein>
<dbReference type="GO" id="GO:0016020">
    <property type="term" value="C:membrane"/>
    <property type="evidence" value="ECO:0007669"/>
    <property type="project" value="TreeGrafter"/>
</dbReference>
<evidence type="ECO:0000256" key="8">
    <source>
        <dbReference type="ARBA" id="ARBA00023175"/>
    </source>
</evidence>
<dbReference type="Gene3D" id="2.30.30.360">
    <property type="entry name" value="Myosin S1 fragment, N-terminal"/>
    <property type="match status" value="1"/>
</dbReference>
<comment type="similarity">
    <text evidence="1">Belongs to the TRAFAC class myosin-kinesin ATPase superfamily. Myosin family. Plant myosin class XI subfamily.</text>
</comment>
<feature type="region of interest" description="Actin-binding" evidence="10">
    <location>
        <begin position="620"/>
        <end position="642"/>
    </location>
</feature>
<dbReference type="GO" id="GO:0051015">
    <property type="term" value="F:actin filament binding"/>
    <property type="evidence" value="ECO:0007669"/>
    <property type="project" value="InterPro"/>
</dbReference>
<keyword evidence="7 10" id="KW-0518">Myosin</keyword>
<dbReference type="SMART" id="SM00015">
    <property type="entry name" value="IQ"/>
    <property type="match status" value="5"/>
</dbReference>
<accession>A0A6J5XXF7</accession>
<dbReference type="FunFam" id="3.30.70.1590:FF:000006">
    <property type="entry name" value="Myosin XI D"/>
    <property type="match status" value="1"/>
</dbReference>
<evidence type="ECO:0000256" key="6">
    <source>
        <dbReference type="ARBA" id="ARBA00023054"/>
    </source>
</evidence>
<dbReference type="InterPro" id="IPR008989">
    <property type="entry name" value="Myosin_S1_N"/>
</dbReference>
<name>A0A6J5XXF7_PRUAR</name>
<feature type="domain" description="Myosin N-terminal SH3-like" evidence="14">
    <location>
        <begin position="15"/>
        <end position="64"/>
    </location>
</feature>
<dbReference type="InterPro" id="IPR002710">
    <property type="entry name" value="Dilute_dom"/>
</dbReference>
<dbReference type="Pfam" id="PF01843">
    <property type="entry name" value="DIL"/>
    <property type="match status" value="1"/>
</dbReference>
<evidence type="ECO:0000259" key="14">
    <source>
        <dbReference type="PROSITE" id="PS51844"/>
    </source>
</evidence>
<dbReference type="FunFam" id="1.20.120.720:FF:000011">
    <property type="entry name" value="Myosin 2"/>
    <property type="match status" value="1"/>
</dbReference>
<evidence type="ECO:0000256" key="3">
    <source>
        <dbReference type="ARBA" id="ARBA00022741"/>
    </source>
</evidence>
<sequence length="1510" mass="170738">MEVEDVRAAPPVNIIVGSHVWVEDPAEAWVGGEVLRISGEEVHVHTQSGKTVVTNISKVFPEDTEAPPGGVDDMTKLSYLHEPGVLHNLATRYELNEIYTYTGNILIAVNPFQRLPHLYDVHMMEQYKGAAFGELSPHVFAIADVAYRAMINEGKSNSILVSGESGAGKTETTKMLMRYLAYLGGRSGVEGRTVEQQVLESNPVLEAFGNAKTVRNNNSSRFGKFVEIQFDKNGRISGAAVRTYLLERSRVCQISDPERNYHCFYLLCASPPEEREKFKLGNPKQFHYLNQSSCYELDGIDDGQEYLATRRAMDVVGISEEEQDAIFMVVAAILHLGNVEFAKGEDIDSSVIKDEKSRFHLSTTAELLKCDPKSLEEALIKRVMVTPEEIITRTLDPVSALASRDALAKTIYSRLFDWLVEKINISIGQDPNSKSLIGVLDIYGFESFKFNSFEQFCINFTNEKLQQHFNQHVFKMEQEEYTKEEINWSYIEFVDNQDVLDLIERKPGGIIALLDEACMFPKSTHETFAQKLYQTFTKNKRFIKPKLSRTSFTISHYAGEVTYLADQFLDKNKDYVVAEHQDLLTASKCPFVAGLFPPLPEESSKSSKFSSIGSRFKLQLQSLMETLNSTEPHYIRCVKPNSVLKPAIFENFNIIQQLRCGGVLEAIRISCAGYPTRRTFYEFLHRFGVLAPEALEGNCEDKVACQMILDKMGLTGYQIGKTKVFLRAGQMAELDARRAEVLGHAARTIQRQIRTHMARKEFIALRKAAIQLQSYLRGIIFFEQLRQEAAAVKIQKYFRRYIARKSYLTERLSAIKIQTGLRAMTARNEFRFRKQTKAAVIVQAHLRCHIAYSYYRSLQKAGIVTQCGWRSRVARRELRNLKMAARETGALKEAKDKLEKRVEELTWRLQLEKRLRTDLEEEKAQETAKLQEALHAMQIQVEEANSRANREREAAQKAIQEAPPVIKETPVIIQDTEKIDSLSAEVESLKTLLLSERQAAEEAKKASIDAEARNAELVKQLEDASRKVDQLQESVQRLEEKLSNTESENQVLRQQALTMSPTGKSLSSRPRTMIIQRTPENGNVLNGESKVTSDMTLAVSNAREPESEEKPQKSLNEKQLENQDLLVKCISQDLVERTGIFDRVIQTIASAIEVPDNNDVLAYWLSNTSTLLLLLQHTLKASGAASLTPQRRRTSSASLFGRMSQGLRASPQSAGLSFLNGRGLGRLDDLRQVEAKYPALLFKQQLTAFLEKIYGMMRDNLKKEISPLLGLCIQAPRTSRASLVKGRAQANAVAQQALIAHWQSIVKSLDSYLKTMKANYVPPFLVRKVFTQIFSFINVQLFNSLLLRRECCSFSNGEYVKAGLAELEQWCYGASEEYAGSAWDELKHIRQAVGFLVIHQKPKKTLNEITKELCPVLSIQQLYRISTMYWDDKYGTHSVSSDVISSMRVLMTEDSNNAVSSSFLLDDDSSIPFSVDDISKSMQQVDITDIEPPPLIREHSGFGFLLPRSE</sequence>
<evidence type="ECO:0000256" key="4">
    <source>
        <dbReference type="ARBA" id="ARBA00022840"/>
    </source>
</evidence>
<dbReference type="PROSITE" id="PS51126">
    <property type="entry name" value="DILUTE"/>
    <property type="match status" value="1"/>
</dbReference>
<dbReference type="Gene3D" id="3.30.70.1590">
    <property type="match status" value="1"/>
</dbReference>
<dbReference type="OrthoDB" id="6108017at2759"/>
<evidence type="ECO:0000259" key="13">
    <source>
        <dbReference type="PROSITE" id="PS51456"/>
    </source>
</evidence>
<dbReference type="InterPro" id="IPR036018">
    <property type="entry name" value="MYSc_Myo11"/>
</dbReference>
<dbReference type="PRINTS" id="PR00193">
    <property type="entry name" value="MYOSINHEAVY"/>
</dbReference>
<dbReference type="PROSITE" id="PS50096">
    <property type="entry name" value="IQ"/>
    <property type="match status" value="6"/>
</dbReference>
<dbReference type="GO" id="GO:0000146">
    <property type="term" value="F:microfilament motor activity"/>
    <property type="evidence" value="ECO:0007669"/>
    <property type="project" value="TreeGrafter"/>
</dbReference>
<dbReference type="PROSITE" id="PS51844">
    <property type="entry name" value="SH3_LIKE"/>
    <property type="match status" value="1"/>
</dbReference>
<feature type="binding site" evidence="10">
    <location>
        <begin position="163"/>
        <end position="170"/>
    </location>
    <ligand>
        <name>ATP</name>
        <dbReference type="ChEBI" id="CHEBI:30616"/>
    </ligand>
</feature>
<dbReference type="Gene3D" id="1.20.58.530">
    <property type="match status" value="1"/>
</dbReference>
<dbReference type="GO" id="GO:0030048">
    <property type="term" value="P:actin filament-based movement"/>
    <property type="evidence" value="ECO:0007669"/>
    <property type="project" value="UniProtKB-ARBA"/>
</dbReference>
<dbReference type="CDD" id="cd15475">
    <property type="entry name" value="MyosinXI_CBD"/>
    <property type="match status" value="1"/>
</dbReference>
<keyword evidence="3 10" id="KW-0547">Nucleotide-binding</keyword>